<dbReference type="GO" id="GO:0016810">
    <property type="term" value="F:hydrolase activity, acting on carbon-nitrogen (but not peptide) bonds"/>
    <property type="evidence" value="ECO:0007669"/>
    <property type="project" value="InterPro"/>
</dbReference>
<proteinExistence type="predicted"/>
<dbReference type="PROSITE" id="PS51677">
    <property type="entry name" value="NODB"/>
    <property type="match status" value="1"/>
</dbReference>
<keyword evidence="3" id="KW-1185">Reference proteome</keyword>
<dbReference type="InterPro" id="IPR002509">
    <property type="entry name" value="NODB_dom"/>
</dbReference>
<dbReference type="RefSeq" id="WP_188698302.1">
    <property type="nucleotide sequence ID" value="NZ_BMIR01000026.1"/>
</dbReference>
<dbReference type="InterPro" id="IPR050248">
    <property type="entry name" value="Polysacc_deacetylase_ArnD"/>
</dbReference>
<reference evidence="2" key="2">
    <citation type="submission" date="2020-09" db="EMBL/GenBank/DDBJ databases">
        <authorList>
            <person name="Sun Q."/>
            <person name="Zhou Y."/>
        </authorList>
    </citation>
    <scope>NUCLEOTIDE SEQUENCE</scope>
    <source>
        <strain evidence="2">CGMCC 1.15371</strain>
    </source>
</reference>
<evidence type="ECO:0000259" key="1">
    <source>
        <dbReference type="PROSITE" id="PS51677"/>
    </source>
</evidence>
<organism evidence="2 3">
    <name type="scientific">Pullulanibacillus camelliae</name>
    <dbReference type="NCBI Taxonomy" id="1707096"/>
    <lineage>
        <taxon>Bacteria</taxon>
        <taxon>Bacillati</taxon>
        <taxon>Bacillota</taxon>
        <taxon>Bacilli</taxon>
        <taxon>Bacillales</taxon>
        <taxon>Sporolactobacillaceae</taxon>
        <taxon>Pullulanibacillus</taxon>
    </lineage>
</organism>
<dbReference type="GO" id="GO:0005975">
    <property type="term" value="P:carbohydrate metabolic process"/>
    <property type="evidence" value="ECO:0007669"/>
    <property type="project" value="InterPro"/>
</dbReference>
<feature type="domain" description="NodB homology" evidence="1">
    <location>
        <begin position="56"/>
        <end position="235"/>
    </location>
</feature>
<gene>
    <name evidence="2" type="ORF">GCM10011391_37030</name>
</gene>
<dbReference type="EMBL" id="BMIR01000026">
    <property type="protein sequence ID" value="GGE54686.1"/>
    <property type="molecule type" value="Genomic_DNA"/>
</dbReference>
<name>A0A8J2YN03_9BACL</name>
<dbReference type="AlphaFoldDB" id="A0A8J2YN03"/>
<dbReference type="PANTHER" id="PTHR10587">
    <property type="entry name" value="GLYCOSYL TRANSFERASE-RELATED"/>
    <property type="match status" value="1"/>
</dbReference>
<dbReference type="Proteomes" id="UP000628775">
    <property type="component" value="Unassembled WGS sequence"/>
</dbReference>
<protein>
    <submittedName>
        <fullName evidence="2">Chitooligosaccharide deacetylase</fullName>
    </submittedName>
</protein>
<evidence type="ECO:0000313" key="2">
    <source>
        <dbReference type="EMBL" id="GGE54686.1"/>
    </source>
</evidence>
<dbReference type="InterPro" id="IPR011330">
    <property type="entry name" value="Glyco_hydro/deAcase_b/a-brl"/>
</dbReference>
<dbReference type="GO" id="GO:0016020">
    <property type="term" value="C:membrane"/>
    <property type="evidence" value="ECO:0007669"/>
    <property type="project" value="TreeGrafter"/>
</dbReference>
<dbReference type="PANTHER" id="PTHR10587:SF128">
    <property type="entry name" value="POLYSACCHARIDE DEACETYLASE PDAB-RELATED"/>
    <property type="match status" value="1"/>
</dbReference>
<accession>A0A8J2YN03</accession>
<dbReference type="SUPFAM" id="SSF88713">
    <property type="entry name" value="Glycoside hydrolase/deacetylase"/>
    <property type="match status" value="1"/>
</dbReference>
<comment type="caution">
    <text evidence="2">The sequence shown here is derived from an EMBL/GenBank/DDBJ whole genome shotgun (WGS) entry which is preliminary data.</text>
</comment>
<sequence>MLFIWILNGRKIKNLLFILVAAFFAALVAYIQNEEVTVFSTSNGPRALSNVETSKKQTALTFDVGWGDDNLEPIIDYLDENRIHATIFITGEWAERHTELVEEMKSKGFEIESHGYNHEPYTALKSNEITKDISLANTAIEKAGGGKPTYIRPPEGKINKEVIKTVGTTQQQMVLWSVNPQDWKSQNAQKIAQEVIQNTKKGSIIRLHGSDSAIQTLKALPVIIKELKQKGFTFVTLTELVSDSTLNTENID</sequence>
<evidence type="ECO:0000313" key="3">
    <source>
        <dbReference type="Proteomes" id="UP000628775"/>
    </source>
</evidence>
<dbReference type="Gene3D" id="3.20.20.370">
    <property type="entry name" value="Glycoside hydrolase/deacetylase"/>
    <property type="match status" value="1"/>
</dbReference>
<dbReference type="Pfam" id="PF01522">
    <property type="entry name" value="Polysacc_deac_1"/>
    <property type="match status" value="1"/>
</dbReference>
<reference evidence="2" key="1">
    <citation type="journal article" date="2014" name="Int. J. Syst. Evol. Microbiol.">
        <title>Complete genome sequence of Corynebacterium casei LMG S-19264T (=DSM 44701T), isolated from a smear-ripened cheese.</title>
        <authorList>
            <consortium name="US DOE Joint Genome Institute (JGI-PGF)"/>
            <person name="Walter F."/>
            <person name="Albersmeier A."/>
            <person name="Kalinowski J."/>
            <person name="Ruckert C."/>
        </authorList>
    </citation>
    <scope>NUCLEOTIDE SEQUENCE</scope>
    <source>
        <strain evidence="2">CGMCC 1.15371</strain>
    </source>
</reference>